<dbReference type="InterPro" id="IPR036526">
    <property type="entry name" value="C-N_Hydrolase_sf"/>
</dbReference>
<dbReference type="PANTHER" id="PTHR34047:SF8">
    <property type="entry name" value="PROTEIN YKFC"/>
    <property type="match status" value="1"/>
</dbReference>
<dbReference type="RefSeq" id="WP_094782034.1">
    <property type="nucleotide sequence ID" value="NZ_CYGX02000058.1"/>
</dbReference>
<proteinExistence type="inferred from homology"/>
<dbReference type="PANTHER" id="PTHR34047">
    <property type="entry name" value="NUCLEAR INTRON MATURASE 1, MITOCHONDRIAL-RELATED"/>
    <property type="match status" value="1"/>
</dbReference>
<evidence type="ECO:0000256" key="2">
    <source>
        <dbReference type="SAM" id="MobiDB-lite"/>
    </source>
</evidence>
<dbReference type="STRING" id="1247936.BN2475_580021"/>
<evidence type="ECO:0000313" key="5">
    <source>
        <dbReference type="Proteomes" id="UP000187012"/>
    </source>
</evidence>
<dbReference type="InterPro" id="IPR000477">
    <property type="entry name" value="RT_dom"/>
</dbReference>
<dbReference type="SUPFAM" id="SSF56317">
    <property type="entry name" value="Carbon-nitrogen hydrolase"/>
    <property type="match status" value="1"/>
</dbReference>
<gene>
    <name evidence="4" type="ORF">BN2475_580021</name>
</gene>
<accession>A0A1N7SE03</accession>
<dbReference type="OrthoDB" id="9793236at2"/>
<protein>
    <recommendedName>
        <fullName evidence="3">Reverse transcriptase domain-containing protein</fullName>
    </recommendedName>
</protein>
<organism evidence="4 5">
    <name type="scientific">Paraburkholderia ribeironis</name>
    <dbReference type="NCBI Taxonomy" id="1247936"/>
    <lineage>
        <taxon>Bacteria</taxon>
        <taxon>Pseudomonadati</taxon>
        <taxon>Pseudomonadota</taxon>
        <taxon>Betaproteobacteria</taxon>
        <taxon>Burkholderiales</taxon>
        <taxon>Burkholderiaceae</taxon>
        <taxon>Paraburkholderia</taxon>
    </lineage>
</organism>
<keyword evidence="5" id="KW-1185">Reference proteome</keyword>
<dbReference type="PROSITE" id="PS50878">
    <property type="entry name" value="RT_POL"/>
    <property type="match status" value="1"/>
</dbReference>
<evidence type="ECO:0000256" key="1">
    <source>
        <dbReference type="ARBA" id="ARBA00034120"/>
    </source>
</evidence>
<dbReference type="SUPFAM" id="SSF56672">
    <property type="entry name" value="DNA/RNA polymerases"/>
    <property type="match status" value="1"/>
</dbReference>
<dbReference type="InterPro" id="IPR043502">
    <property type="entry name" value="DNA/RNA_pol_sf"/>
</dbReference>
<dbReference type="InterPro" id="IPR051083">
    <property type="entry name" value="GrpII_Intron_Splice-Mob/Def"/>
</dbReference>
<feature type="domain" description="Reverse transcriptase" evidence="3">
    <location>
        <begin position="59"/>
        <end position="433"/>
    </location>
</feature>
<feature type="region of interest" description="Disordered" evidence="2">
    <location>
        <begin position="1297"/>
        <end position="1317"/>
    </location>
</feature>
<dbReference type="CDD" id="cd01646">
    <property type="entry name" value="RT_Bac_retron_I"/>
    <property type="match status" value="1"/>
</dbReference>
<reference evidence="4 5" key="1">
    <citation type="submission" date="2016-12" db="EMBL/GenBank/DDBJ databases">
        <authorList>
            <person name="Song W.-J."/>
            <person name="Kurnit D.M."/>
        </authorList>
    </citation>
    <scope>NUCLEOTIDE SEQUENCE [LARGE SCALE GENOMIC DNA]</scope>
    <source>
        <strain evidence="4 5">STM7296</strain>
    </source>
</reference>
<dbReference type="EMBL" id="CYGX02000058">
    <property type="protein sequence ID" value="SIT45635.1"/>
    <property type="molecule type" value="Genomic_DNA"/>
</dbReference>
<evidence type="ECO:0000313" key="4">
    <source>
        <dbReference type="EMBL" id="SIT45635.1"/>
    </source>
</evidence>
<dbReference type="Proteomes" id="UP000187012">
    <property type="component" value="Unassembled WGS sequence"/>
</dbReference>
<evidence type="ECO:0000259" key="3">
    <source>
        <dbReference type="PROSITE" id="PS50878"/>
    </source>
</evidence>
<sequence length="1317" mass="147181">MSVIKKQYESLAPKGECLSDIVVLAQAWKKSHTFIRRHNWYADVLELDCSTVDLEERLNQWTNEVAQPQFSTAELSLVPAPKNARWEFKPAPDLRIIADILDVNLDDFGSEPSFGDWVPIQNGDAPSDNSSDVGQKLRPLAHVAIRDQTLATAIMMCLAEAIESQQGDTTERDLTTLRKSGVVSYGNRLQCRWVEKVNGAKRARFSWGNSRTYRQYFEDYRAFLSRPRRVCAELSSQTATRKELFVVSLDIKSFFDCVDSKALVHELYRLQTNYQEDEGLSEKDSADVPFWELASLILSWRWRQNDHQSAGLIHAGEAEHLALGIPQGLVASGFFANAYLVAFDAEMWAACEAERQLPEDIRVLDYCRYVDDLRIVVEAPVALGTAGSEKTLQRVQQFVSETLANHCTRLQANVPLTLSQHKSSITPYRSISAQSNVSSLMEALNSELSGTFDLESLVQTAGGLEGLLWMSEQIEDAPSPSRSRLALANVAVPNTDVRDDTVKRFVASRLAQVMRHRLTMTDTESPSDTDVTGSEAVSNGAALSHEFEQTARKLIKCWAENPSLALLLRCGLDLFPHPRLLSPVTEALISKLPGAQDSFESEQIKQVRTAEYVAADLLRAGATETGYRDRDEYPEFVDIEGYRENLGAFARWILLEYRHAPWYLLQQARLYLAAIGDFSVIRAVNASAEESYALLHRASLYQPARSADLLRLLPFALVAQQLNPNPRRFGVWLAECLRRTRSANEQAKTVTTVALNRPDLMLEVLRSKTLKGNGWVKHVPMPLAEVDRKLLKRGKTTDGTRTLIRCMLDNDNMFAQENGLLVLAQALLRTPDIQKRLSGGLDASQIILRCKEWELIHSIPVATDFLKVELTPASDTQNPLYETPRWVDEEKAWLYGLGRILRAALTGEFDFTSRRYLVTEEVGRYSGLRSTWYKRRFGMLNSGTGLLDEPTPITPWLSGLLSTLLQWPGVEFRANDAAAAGDASTPEELLALIEQRAVEQRALYGSRSRTPMYVIPASGDSAPLSDRPLRVAIVQPLRPRRDDFDAKDPTHWTKGMLAEHRRHLAAVCRLAEQQLRAWASARSNVGADETSLVDIVLFPELSVHPEHIGLLRRLSDKLKANIFSGLTFIHSEKVGGPINQGLWLIRSETAEHGRSIQYVWQGKLHPMKLERSMGIKPYRPHVTLVELPIGTKSPTRIAAAICYDATDLDLVADLRTRSDVFLVAALNQDVQTFDNMVAALHFHMYQPVILANSGEFGGSTAQVPLPKHERLVAHVHGSNQIAVSVFEVDAAPFKSTATPKAAKELKAPPAGYKGRPS</sequence>
<comment type="similarity">
    <text evidence="1">Belongs to the bacterial reverse transcriptase family.</text>
</comment>
<name>A0A1N7SE03_9BURK</name>